<name>A0A845D8E6_9BACT</name>
<dbReference type="GO" id="GO:0003677">
    <property type="term" value="F:DNA binding"/>
    <property type="evidence" value="ECO:0007669"/>
    <property type="project" value="UniProtKB-UniRule"/>
</dbReference>
<dbReference type="EMBL" id="VXOY01000005">
    <property type="protein sequence ID" value="MYE37990.1"/>
    <property type="molecule type" value="Genomic_DNA"/>
</dbReference>
<dbReference type="Proteomes" id="UP000449092">
    <property type="component" value="Unassembled WGS sequence"/>
</dbReference>
<gene>
    <name evidence="8" type="primary">greA</name>
    <name evidence="12" type="ORF">F4X82_00510</name>
</gene>
<evidence type="ECO:0000256" key="9">
    <source>
        <dbReference type="RuleBase" id="RU000556"/>
    </source>
</evidence>
<dbReference type="Gene3D" id="1.10.287.180">
    <property type="entry name" value="Transcription elongation factor, GreA/GreB, N-terminal domain"/>
    <property type="match status" value="1"/>
</dbReference>
<dbReference type="InterPro" id="IPR022691">
    <property type="entry name" value="Tscrpt_elong_fac_GreA/B_N"/>
</dbReference>
<evidence type="ECO:0000256" key="4">
    <source>
        <dbReference type="ARBA" id="ARBA00023125"/>
    </source>
</evidence>
<dbReference type="GO" id="GO:0070063">
    <property type="term" value="F:RNA polymerase binding"/>
    <property type="evidence" value="ECO:0007669"/>
    <property type="project" value="InterPro"/>
</dbReference>
<reference evidence="12 13" key="1">
    <citation type="submission" date="2019-09" db="EMBL/GenBank/DDBJ databases">
        <title>Characterisation of the sponge microbiome using genome-centric metagenomics.</title>
        <authorList>
            <person name="Engelberts J.P."/>
            <person name="Robbins S.J."/>
            <person name="De Goeij J.M."/>
            <person name="Aranda M."/>
            <person name="Bell S.C."/>
            <person name="Webster N.S."/>
        </authorList>
    </citation>
    <scope>NUCLEOTIDE SEQUENCE [LARGE SCALE GENOMIC DNA]</scope>
    <source>
        <strain evidence="12">SB0662_bin_43</strain>
    </source>
</reference>
<dbReference type="GO" id="GO:0003746">
    <property type="term" value="F:translation elongation factor activity"/>
    <property type="evidence" value="ECO:0007669"/>
    <property type="project" value="UniProtKB-KW"/>
</dbReference>
<dbReference type="SUPFAM" id="SSF54534">
    <property type="entry name" value="FKBP-like"/>
    <property type="match status" value="1"/>
</dbReference>
<feature type="domain" description="Transcription elongation factor GreA/GreB C-terminal" evidence="10">
    <location>
        <begin position="78"/>
        <end position="150"/>
    </location>
</feature>
<keyword evidence="5 8" id="KW-0804">Transcription</keyword>
<evidence type="ECO:0000313" key="12">
    <source>
        <dbReference type="EMBL" id="MYE37990.1"/>
    </source>
</evidence>
<keyword evidence="3 8" id="KW-0805">Transcription regulation</keyword>
<protein>
    <recommendedName>
        <fullName evidence="2 8">Transcription elongation factor GreA</fullName>
    </recommendedName>
    <alternativeName>
        <fullName evidence="7 8">Transcript cleavage factor GreA</fullName>
    </alternativeName>
</protein>
<dbReference type="InterPro" id="IPR028624">
    <property type="entry name" value="Tscrpt_elong_fac_GreA/B"/>
</dbReference>
<dbReference type="PANTHER" id="PTHR30437:SF4">
    <property type="entry name" value="TRANSCRIPTION ELONGATION FACTOR GREA"/>
    <property type="match status" value="1"/>
</dbReference>
<dbReference type="PIRSF" id="PIRSF006092">
    <property type="entry name" value="GreA_GreB"/>
    <property type="match status" value="1"/>
</dbReference>
<keyword evidence="12" id="KW-0648">Protein biosynthesis</keyword>
<dbReference type="InterPro" id="IPR036953">
    <property type="entry name" value="GreA/GreB_C_sf"/>
</dbReference>
<evidence type="ECO:0000256" key="1">
    <source>
        <dbReference type="ARBA" id="ARBA00008213"/>
    </source>
</evidence>
<dbReference type="FunFam" id="1.10.287.180:FF:000001">
    <property type="entry name" value="Transcription elongation factor GreA"/>
    <property type="match status" value="1"/>
</dbReference>
<dbReference type="InterPro" id="IPR006359">
    <property type="entry name" value="Tscrpt_elong_fac_GreA"/>
</dbReference>
<comment type="similarity">
    <text evidence="1 8 9">Belongs to the GreA/GreB family.</text>
</comment>
<keyword evidence="12" id="KW-0251">Elongation factor</keyword>
<evidence type="ECO:0000256" key="3">
    <source>
        <dbReference type="ARBA" id="ARBA00023015"/>
    </source>
</evidence>
<feature type="domain" description="Transcription elongation factor GreA/GreB N-terminal" evidence="11">
    <location>
        <begin position="3"/>
        <end position="72"/>
    </location>
</feature>
<dbReference type="InterPro" id="IPR001437">
    <property type="entry name" value="Tscrpt_elong_fac_GreA/B_C"/>
</dbReference>
<dbReference type="GO" id="GO:0032784">
    <property type="term" value="P:regulation of DNA-templated transcription elongation"/>
    <property type="evidence" value="ECO:0007669"/>
    <property type="project" value="UniProtKB-UniRule"/>
</dbReference>
<dbReference type="Pfam" id="PF03449">
    <property type="entry name" value="GreA_GreB_N"/>
    <property type="match status" value="1"/>
</dbReference>
<dbReference type="AlphaFoldDB" id="A0A845D8E6"/>
<dbReference type="InterPro" id="IPR023459">
    <property type="entry name" value="Tscrpt_elong_fac_GreA/B_fam"/>
</dbReference>
<dbReference type="Gene3D" id="3.10.50.30">
    <property type="entry name" value="Transcription elongation factor, GreA/GreB, C-terminal domain"/>
    <property type="match status" value="1"/>
</dbReference>
<dbReference type="HAMAP" id="MF_00105">
    <property type="entry name" value="GreA_GreB"/>
    <property type="match status" value="1"/>
</dbReference>
<dbReference type="InterPro" id="IPR036805">
    <property type="entry name" value="Tscrpt_elong_fac_GreA/B_N_sf"/>
</dbReference>
<evidence type="ECO:0000259" key="11">
    <source>
        <dbReference type="Pfam" id="PF03449"/>
    </source>
</evidence>
<evidence type="ECO:0000259" key="10">
    <source>
        <dbReference type="Pfam" id="PF01272"/>
    </source>
</evidence>
<evidence type="ECO:0000256" key="2">
    <source>
        <dbReference type="ARBA" id="ARBA00013729"/>
    </source>
</evidence>
<evidence type="ECO:0000256" key="7">
    <source>
        <dbReference type="ARBA" id="ARBA00030776"/>
    </source>
</evidence>
<accession>A0A845D8E6</accession>
<evidence type="ECO:0000256" key="6">
    <source>
        <dbReference type="ARBA" id="ARBA00024916"/>
    </source>
</evidence>
<dbReference type="SUPFAM" id="SSF46557">
    <property type="entry name" value="GreA transcript cleavage protein, N-terminal domain"/>
    <property type="match status" value="1"/>
</dbReference>
<proteinExistence type="inferred from homology"/>
<evidence type="ECO:0000256" key="8">
    <source>
        <dbReference type="HAMAP-Rule" id="MF_00105"/>
    </source>
</evidence>
<dbReference type="GO" id="GO:0006354">
    <property type="term" value="P:DNA-templated transcription elongation"/>
    <property type="evidence" value="ECO:0007669"/>
    <property type="project" value="TreeGrafter"/>
</dbReference>
<comment type="function">
    <text evidence="6 8 9">Necessary for efficient RNA polymerase transcription elongation past template-encoded arresting sites. The arresting sites in DNA have the property of trapping a certain fraction of elongating RNA polymerases that pass through, resulting in locked ternary complexes. Cleavage of the nascent transcript by cleavage factors such as GreA or GreB allows the resumption of elongation from the new 3'terminus. GreA releases sequences of 2 to 3 nucleotides.</text>
</comment>
<evidence type="ECO:0000313" key="13">
    <source>
        <dbReference type="Proteomes" id="UP000449092"/>
    </source>
</evidence>
<dbReference type="NCBIfam" id="TIGR01462">
    <property type="entry name" value="greA"/>
    <property type="match status" value="1"/>
</dbReference>
<dbReference type="PANTHER" id="PTHR30437">
    <property type="entry name" value="TRANSCRIPTION ELONGATION FACTOR GREA"/>
    <property type="match status" value="1"/>
</dbReference>
<comment type="caution">
    <text evidence="12">The sequence shown here is derived from an EMBL/GenBank/DDBJ whole genome shotgun (WGS) entry which is preliminary data.</text>
</comment>
<sequence length="150" mass="16638">MAKMTREGYNQLKQELEKLENEDRPRIAKILKDAIAQGDLSENFAYQDGKERQTNVEARIAVIKDELKNAEIEEKTSSGIVQLGSKIVVKSEDGLEKIFTITGREEINPMQGKISYDSPLGEAFLDCAPGDTVEVTTPSGIKTYTILSIT</sequence>
<evidence type="ECO:0000256" key="5">
    <source>
        <dbReference type="ARBA" id="ARBA00023163"/>
    </source>
</evidence>
<organism evidence="12 13">
    <name type="scientific">Candidatus Spechtbacteria bacterium SB0662_bin_43</name>
    <dbReference type="NCBI Taxonomy" id="2604897"/>
    <lineage>
        <taxon>Bacteria</taxon>
        <taxon>Candidatus Spechtiibacteriota</taxon>
    </lineage>
</organism>
<dbReference type="Pfam" id="PF01272">
    <property type="entry name" value="GreA_GreB"/>
    <property type="match status" value="1"/>
</dbReference>
<keyword evidence="4 8" id="KW-0238">DNA-binding</keyword>